<dbReference type="PROSITE" id="PS50943">
    <property type="entry name" value="HTH_CROC1"/>
    <property type="match status" value="1"/>
</dbReference>
<feature type="domain" description="HTH cro/C1-type" evidence="2">
    <location>
        <begin position="5"/>
        <end position="59"/>
    </location>
</feature>
<accession>A0A8S5UDB2</accession>
<sequence>MNERIKELRSRLGLTQEEFSSKIGLSRNFIAQIETGTKKPSERTIFDICEKFNVNQDWLRTGNGEMFVELSKDEQISAMLGEIQRLGDENFKYRLVSALCKLSENDWTALENLVDMISDKK</sequence>
<dbReference type="Gene3D" id="1.10.260.40">
    <property type="entry name" value="lambda repressor-like DNA-binding domains"/>
    <property type="match status" value="1"/>
</dbReference>
<evidence type="ECO:0000256" key="1">
    <source>
        <dbReference type="ARBA" id="ARBA00023125"/>
    </source>
</evidence>
<organism evidence="3">
    <name type="scientific">Siphoviridae sp. ctNLX12</name>
    <dbReference type="NCBI Taxonomy" id="2825469"/>
    <lineage>
        <taxon>Viruses</taxon>
        <taxon>Duplodnaviria</taxon>
        <taxon>Heunggongvirae</taxon>
        <taxon>Uroviricota</taxon>
        <taxon>Caudoviricetes</taxon>
    </lineage>
</organism>
<evidence type="ECO:0000313" key="3">
    <source>
        <dbReference type="EMBL" id="DAF92495.1"/>
    </source>
</evidence>
<dbReference type="CDD" id="cd00093">
    <property type="entry name" value="HTH_XRE"/>
    <property type="match status" value="1"/>
</dbReference>
<protein>
    <submittedName>
        <fullName evidence="3">Helix-turn-helix domain protein</fullName>
    </submittedName>
</protein>
<dbReference type="SMART" id="SM00530">
    <property type="entry name" value="HTH_XRE"/>
    <property type="match status" value="1"/>
</dbReference>
<dbReference type="GO" id="GO:0003677">
    <property type="term" value="F:DNA binding"/>
    <property type="evidence" value="ECO:0007669"/>
    <property type="project" value="UniProtKB-KW"/>
</dbReference>
<reference evidence="3" key="1">
    <citation type="journal article" date="2021" name="Proc. Natl. Acad. Sci. U.S.A.">
        <title>A Catalog of Tens of Thousands of Viruses from Human Metagenomes Reveals Hidden Associations with Chronic Diseases.</title>
        <authorList>
            <person name="Tisza M.J."/>
            <person name="Buck C.B."/>
        </authorList>
    </citation>
    <scope>NUCLEOTIDE SEQUENCE</scope>
    <source>
        <strain evidence="3">CtNLX12</strain>
    </source>
</reference>
<dbReference type="SUPFAM" id="SSF47413">
    <property type="entry name" value="lambda repressor-like DNA-binding domains"/>
    <property type="match status" value="1"/>
</dbReference>
<keyword evidence="1" id="KW-0238">DNA-binding</keyword>
<evidence type="ECO:0000259" key="2">
    <source>
        <dbReference type="PROSITE" id="PS50943"/>
    </source>
</evidence>
<dbReference type="InterPro" id="IPR010982">
    <property type="entry name" value="Lambda_DNA-bd_dom_sf"/>
</dbReference>
<dbReference type="InterPro" id="IPR001387">
    <property type="entry name" value="Cro/C1-type_HTH"/>
</dbReference>
<dbReference type="EMBL" id="BK016068">
    <property type="protein sequence ID" value="DAF92495.1"/>
    <property type="molecule type" value="Genomic_DNA"/>
</dbReference>
<proteinExistence type="predicted"/>
<dbReference type="PANTHER" id="PTHR46558">
    <property type="entry name" value="TRACRIPTIONAL REGULATORY PROTEIN-RELATED-RELATED"/>
    <property type="match status" value="1"/>
</dbReference>
<name>A0A8S5UDB2_9CAUD</name>
<dbReference type="PANTHER" id="PTHR46558:SF15">
    <property type="entry name" value="HELIX-TURN-HELIX DOMAIN PROTEIN"/>
    <property type="match status" value="1"/>
</dbReference>
<dbReference type="Pfam" id="PF12844">
    <property type="entry name" value="HTH_19"/>
    <property type="match status" value="1"/>
</dbReference>